<comment type="subcellular location">
    <subcellularLocation>
        <location evidence="1">Cell envelope</location>
    </subcellularLocation>
</comment>
<comment type="caution">
    <text evidence="4">The sequence shown here is derived from an EMBL/GenBank/DDBJ whole genome shotgun (WGS) entry which is preliminary data.</text>
</comment>
<dbReference type="Gene3D" id="2.40.50.100">
    <property type="match status" value="1"/>
</dbReference>
<protein>
    <submittedName>
        <fullName evidence="4">Biotin/lipoyl-binding protein</fullName>
    </submittedName>
</protein>
<dbReference type="PANTHER" id="PTHR32347:SF14">
    <property type="entry name" value="EFFLUX SYSTEM COMPONENT YKNX-RELATED"/>
    <property type="match status" value="1"/>
</dbReference>
<accession>A0A8J6I0E0</accession>
<evidence type="ECO:0000313" key="4">
    <source>
        <dbReference type="EMBL" id="MBA2133420.1"/>
    </source>
</evidence>
<keyword evidence="5" id="KW-1185">Reference proteome</keyword>
<reference evidence="4" key="1">
    <citation type="submission" date="2020-06" db="EMBL/GenBank/DDBJ databases">
        <title>Novel chitinolytic bacterium.</title>
        <authorList>
            <person name="Ungkulpasvich U."/>
            <person name="Kosugi A."/>
            <person name="Uke A."/>
        </authorList>
    </citation>
    <scope>NUCLEOTIDE SEQUENCE</scope>
    <source>
        <strain evidence="4">UUS1-1</strain>
    </source>
</reference>
<dbReference type="GO" id="GO:0030313">
    <property type="term" value="C:cell envelope"/>
    <property type="evidence" value="ECO:0007669"/>
    <property type="project" value="UniProtKB-SubCell"/>
</dbReference>
<dbReference type="RefSeq" id="WP_181339885.1">
    <property type="nucleotide sequence ID" value="NZ_JAAKDE010000014.1"/>
</dbReference>
<dbReference type="Gene3D" id="2.40.30.170">
    <property type="match status" value="1"/>
</dbReference>
<dbReference type="Proteomes" id="UP000657177">
    <property type="component" value="Unassembled WGS sequence"/>
</dbReference>
<dbReference type="PANTHER" id="PTHR32347">
    <property type="entry name" value="EFFLUX SYSTEM COMPONENT YKNX-RELATED"/>
    <property type="match status" value="1"/>
</dbReference>
<feature type="coiled-coil region" evidence="3">
    <location>
        <begin position="114"/>
        <end position="247"/>
    </location>
</feature>
<evidence type="ECO:0000313" key="5">
    <source>
        <dbReference type="Proteomes" id="UP000657177"/>
    </source>
</evidence>
<dbReference type="AlphaFoldDB" id="A0A8J6I0E0"/>
<evidence type="ECO:0000256" key="3">
    <source>
        <dbReference type="SAM" id="Coils"/>
    </source>
</evidence>
<evidence type="ECO:0000256" key="1">
    <source>
        <dbReference type="ARBA" id="ARBA00004196"/>
    </source>
</evidence>
<evidence type="ECO:0000256" key="2">
    <source>
        <dbReference type="ARBA" id="ARBA00023054"/>
    </source>
</evidence>
<name>A0A8J6I0E0_9FIRM</name>
<dbReference type="EMBL" id="JAAKDE010000014">
    <property type="protein sequence ID" value="MBA2133420.1"/>
    <property type="molecule type" value="Genomic_DNA"/>
</dbReference>
<organism evidence="4 5">
    <name type="scientific">Capillibacterium thermochitinicola</name>
    <dbReference type="NCBI Taxonomy" id="2699427"/>
    <lineage>
        <taxon>Bacteria</taxon>
        <taxon>Bacillati</taxon>
        <taxon>Bacillota</taxon>
        <taxon>Capillibacterium</taxon>
    </lineage>
</organism>
<proteinExistence type="predicted"/>
<sequence length="371" mass="41434">MKKKGVFFIILLLAGVVLAGFFLVKSKPDTGQKSKTGVTDVTAAEEPAAGKERPYIEAFGLVKATTVTNLNIDFPARVRRLYVKEGEKVRSGQTLLALDVEEYHTEIRNTEYELQTTLYELKKVESEAAELAAKIAEKEEQLATESAYDLRQIRADLAKARQDLEKKRELLAIKAIPASEVSELEKTVADLHRVYEQLRSEKEDELKRLKNELSLLKGGSGTAVTRIGMLRQKAVLLEEKLALLRKKLDRDFIRNDEVIAPLDNAVVSELGYAEGDPVTPERKVLSLLGLDNLVVKANIAEEFIKDLRLGAKAVITPVADYSRTYHGKVISRAQVAIKESGETVVPVEISIEDRDEFLLPNFNVDVKIYID</sequence>
<keyword evidence="2 3" id="KW-0175">Coiled coil</keyword>
<dbReference type="InterPro" id="IPR050465">
    <property type="entry name" value="UPF0194_transport"/>
</dbReference>
<gene>
    <name evidence="4" type="ORF">G5B42_07690</name>
</gene>